<evidence type="ECO:0000313" key="2">
    <source>
        <dbReference type="EMBL" id="ATZ58890.1"/>
    </source>
</evidence>
<reference evidence="2" key="4">
    <citation type="submission" date="2017-12" db="EMBL/GenBank/DDBJ databases">
        <authorList>
            <person name="van Kan J."/>
        </authorList>
    </citation>
    <scope>NUCLEOTIDE SEQUENCE</scope>
    <source>
        <strain evidence="2">B05.10</strain>
    </source>
</reference>
<feature type="compositionally biased region" description="Polar residues" evidence="1">
    <location>
        <begin position="394"/>
        <end position="406"/>
    </location>
</feature>
<gene>
    <name evidence="2" type="ORF">BCIN_18g00110</name>
</gene>
<dbReference type="RefSeq" id="XP_001545557.1">
    <property type="nucleotide sequence ID" value="XM_001545507.2"/>
</dbReference>
<feature type="region of interest" description="Disordered" evidence="1">
    <location>
        <begin position="237"/>
        <end position="320"/>
    </location>
</feature>
<evidence type="ECO:0000256" key="1">
    <source>
        <dbReference type="SAM" id="MobiDB-lite"/>
    </source>
</evidence>
<protein>
    <submittedName>
        <fullName evidence="2">Uncharacterized protein</fullName>
    </submittedName>
</protein>
<reference evidence="2 3" key="1">
    <citation type="journal article" date="2011" name="PLoS Genet.">
        <title>Genomic analysis of the necrotrophic fungal pathogens Sclerotinia sclerotiorum and Botrytis cinerea.</title>
        <authorList>
            <person name="Amselem J."/>
            <person name="Cuomo C.A."/>
            <person name="van Kan J.A."/>
            <person name="Viaud M."/>
            <person name="Benito E.P."/>
            <person name="Couloux A."/>
            <person name="Coutinho P.M."/>
            <person name="de Vries R.P."/>
            <person name="Dyer P.S."/>
            <person name="Fillinger S."/>
            <person name="Fournier E."/>
            <person name="Gout L."/>
            <person name="Hahn M."/>
            <person name="Kohn L."/>
            <person name="Lapalu N."/>
            <person name="Plummer K.M."/>
            <person name="Pradier J.M."/>
            <person name="Quevillon E."/>
            <person name="Sharon A."/>
            <person name="Simon A."/>
            <person name="ten Have A."/>
            <person name="Tudzynski B."/>
            <person name="Tudzynski P."/>
            <person name="Wincker P."/>
            <person name="Andrew M."/>
            <person name="Anthouard V."/>
            <person name="Beever R.E."/>
            <person name="Beffa R."/>
            <person name="Benoit I."/>
            <person name="Bouzid O."/>
            <person name="Brault B."/>
            <person name="Chen Z."/>
            <person name="Choquer M."/>
            <person name="Collemare J."/>
            <person name="Cotton P."/>
            <person name="Danchin E.G."/>
            <person name="Da Silva C."/>
            <person name="Gautier A."/>
            <person name="Giraud C."/>
            <person name="Giraud T."/>
            <person name="Gonzalez C."/>
            <person name="Grossetete S."/>
            <person name="Guldener U."/>
            <person name="Henrissat B."/>
            <person name="Howlett B.J."/>
            <person name="Kodira C."/>
            <person name="Kretschmer M."/>
            <person name="Lappartient A."/>
            <person name="Leroch M."/>
            <person name="Levis C."/>
            <person name="Mauceli E."/>
            <person name="Neuveglise C."/>
            <person name="Oeser B."/>
            <person name="Pearson M."/>
            <person name="Poulain J."/>
            <person name="Poussereau N."/>
            <person name="Quesneville H."/>
            <person name="Rascle C."/>
            <person name="Schumacher J."/>
            <person name="Segurens B."/>
            <person name="Sexton A."/>
            <person name="Silva E."/>
            <person name="Sirven C."/>
            <person name="Soanes D.M."/>
            <person name="Talbot N.J."/>
            <person name="Templeton M."/>
            <person name="Yandava C."/>
            <person name="Yarden O."/>
            <person name="Zeng Q."/>
            <person name="Rollins J.A."/>
            <person name="Lebrun M.H."/>
            <person name="Dickman M."/>
        </authorList>
    </citation>
    <scope>NUCLEOTIDE SEQUENCE [LARGE SCALE GENOMIC DNA]</scope>
    <source>
        <strain evidence="2 3">B05.10</strain>
    </source>
</reference>
<organism evidence="2 3">
    <name type="scientific">Botryotinia fuckeliana (strain B05.10)</name>
    <name type="common">Noble rot fungus</name>
    <name type="synonym">Botrytis cinerea</name>
    <dbReference type="NCBI Taxonomy" id="332648"/>
    <lineage>
        <taxon>Eukaryota</taxon>
        <taxon>Fungi</taxon>
        <taxon>Dikarya</taxon>
        <taxon>Ascomycota</taxon>
        <taxon>Pezizomycotina</taxon>
        <taxon>Leotiomycetes</taxon>
        <taxon>Helotiales</taxon>
        <taxon>Sclerotiniaceae</taxon>
        <taxon>Botrytis</taxon>
    </lineage>
</organism>
<feature type="region of interest" description="Disordered" evidence="1">
    <location>
        <begin position="332"/>
        <end position="460"/>
    </location>
</feature>
<keyword evidence="3" id="KW-1185">Reference proteome</keyword>
<dbReference type="EMBL" id="CP009822">
    <property type="protein sequence ID" value="ATZ58890.1"/>
    <property type="molecule type" value="Genomic_DNA"/>
</dbReference>
<sequence>MSSLSTIDEDELRQENLLESLENQYSQSPDTSRRNQMLRDRALLLSAKVVSATEELACLVEYMEKNGSLYDVFPDHEQRADLQIHRKKLVAGRGTMEARLRSLENLYVCNTGVDLYGIFGVMGSKFSKNTYPLLRKILKVMKSHCESQSSVNANVDDDDEEKDSDLPTSERKALVREAILRLLSAYVAHKGWDNEQRGLNKHLLMQYLTSGPSMQTFVDWMMTKPWAQDGDVLGYRKGNSDTGNSDHTADSLTSNLGKNVATRKQKRGVQPDIPLQNVSEIKRKKTSAANDTNEDERDGSKSVSSETSRETSPEEDGIEIEHARKKEIQHEVIESPLLEPSNEQDILGGANSSRYSPNPGRNLPSPELMVSSPRFEVSPARRRPTPVDCGDGDGNSNFDHQQSNAPSYEGDNGYNSSRGSPAPMRSASDQIPDFDGPGPLNDEEEFALSPDKNAGDYNEPSSLVSFEMGMDPVVHYQTERQAFVQWAEKLWGIKQELLDQLYRIGSAITRKNVDLFDMESKLMKSKEKGSALIDGIGFSSDRERWLQKSDWDGIFEEIHGCVTLIGDIKEEVEVMQEEKRKMKKRLEGFDMSMTATMEEVEKIEF</sequence>
<reference evidence="2 3" key="3">
    <citation type="journal article" date="2017" name="Mol. Plant Pathol.">
        <title>A gapless genome sequence of the fungus Botrytis cinerea.</title>
        <authorList>
            <person name="Van Kan J.A."/>
            <person name="Stassen J.H."/>
            <person name="Mosbach A."/>
            <person name="Van Der Lee T.A."/>
            <person name="Faino L."/>
            <person name="Farmer A.D."/>
            <person name="Papasotiriou D.G."/>
            <person name="Zhou S."/>
            <person name="Seidl M.F."/>
            <person name="Cottam E."/>
            <person name="Edel D."/>
            <person name="Hahn M."/>
            <person name="Schwartz D.C."/>
            <person name="Dietrich R.A."/>
            <person name="Widdison S."/>
            <person name="Scalliet G."/>
        </authorList>
    </citation>
    <scope>NUCLEOTIDE SEQUENCE [LARGE SCALE GENOMIC DNA]</scope>
    <source>
        <strain evidence="2 3">B05.10</strain>
    </source>
</reference>
<proteinExistence type="predicted"/>
<dbReference type="GeneID" id="5426021"/>
<reference evidence="2 3" key="2">
    <citation type="journal article" date="2012" name="Eukaryot. Cell">
        <title>Genome update of Botrytis cinerea strains B05.10 and T4.</title>
        <authorList>
            <person name="Staats M."/>
            <person name="van Kan J.A."/>
        </authorList>
    </citation>
    <scope>NUCLEOTIDE SEQUENCE [LARGE SCALE GENOMIC DNA]</scope>
    <source>
        <strain evidence="2 3">B05.10</strain>
    </source>
</reference>
<dbReference type="VEuPathDB" id="FungiDB:Bcin18g00110"/>
<dbReference type="RefSeq" id="XP_024554087.1">
    <property type="nucleotide sequence ID" value="XM_024698270.1"/>
</dbReference>
<feature type="compositionally biased region" description="Polar residues" evidence="1">
    <location>
        <begin position="240"/>
        <end position="257"/>
    </location>
</feature>
<dbReference type="EMBL" id="CP009822">
    <property type="protein sequence ID" value="ATZ58889.1"/>
    <property type="molecule type" value="Genomic_DNA"/>
</dbReference>
<dbReference type="OrthoDB" id="10420643at2759"/>
<name>A0A384K7T9_BOTFB</name>
<dbReference type="AlphaFoldDB" id="A0A384K7T9"/>
<feature type="region of interest" description="Disordered" evidence="1">
    <location>
        <begin position="149"/>
        <end position="169"/>
    </location>
</feature>
<dbReference type="KEGG" id="bfu:BCIN_18g00110"/>
<evidence type="ECO:0000313" key="3">
    <source>
        <dbReference type="Proteomes" id="UP000001798"/>
    </source>
</evidence>
<dbReference type="Proteomes" id="UP000001798">
    <property type="component" value="Chromosome 18"/>
</dbReference>
<accession>A0A384K7T9</accession>